<dbReference type="EMBL" id="CAACYJ010000007">
    <property type="protein sequence ID" value="VFB18074.1"/>
    <property type="molecule type" value="Genomic_DNA"/>
</dbReference>
<evidence type="ECO:0000256" key="1">
    <source>
        <dbReference type="SAM" id="MobiDB-lite"/>
    </source>
</evidence>
<evidence type="ECO:0000313" key="2">
    <source>
        <dbReference type="EMBL" id="VFB18074.1"/>
    </source>
</evidence>
<evidence type="ECO:0000313" key="3">
    <source>
        <dbReference type="Proteomes" id="UP000330809"/>
    </source>
</evidence>
<proteinExistence type="predicted"/>
<sequence>MLNGVNRRVLPCGRWLILPCRAVSGSVCRVPYSLLLFMRLNRPFPNAVRWTLLATVLVGSHSCQTHTAACERHRVCAERANAISLGNRYIALKRKNPAKAGFIRASGDCNRSGQGLGNLCFSVRGTRPGKPILSGKLPSVQLPASPDTSSRRLESRCFGPGK</sequence>
<dbReference type="Proteomes" id="UP000330809">
    <property type="component" value="Unassembled WGS sequence"/>
</dbReference>
<feature type="region of interest" description="Disordered" evidence="1">
    <location>
        <begin position="132"/>
        <end position="162"/>
    </location>
</feature>
<protein>
    <submittedName>
        <fullName evidence="2">Uncharacterized protein</fullName>
    </submittedName>
</protein>
<accession>A0A449IF66</accession>
<gene>
    <name evidence="2" type="ORF">NCTC10754_00610</name>
</gene>
<organism evidence="2 3">
    <name type="scientific">Pseudomonas fragi</name>
    <dbReference type="NCBI Taxonomy" id="296"/>
    <lineage>
        <taxon>Bacteria</taxon>
        <taxon>Pseudomonadati</taxon>
        <taxon>Pseudomonadota</taxon>
        <taxon>Gammaproteobacteria</taxon>
        <taxon>Pseudomonadales</taxon>
        <taxon>Pseudomonadaceae</taxon>
        <taxon>Pseudomonas</taxon>
    </lineage>
</organism>
<reference evidence="2 3" key="1">
    <citation type="submission" date="2019-02" db="EMBL/GenBank/DDBJ databases">
        <authorList>
            <consortium name="Pathogen Informatics"/>
        </authorList>
    </citation>
    <scope>NUCLEOTIDE SEQUENCE [LARGE SCALE GENOMIC DNA]</scope>
    <source>
        <strain evidence="2 3">3012STDY7103891</strain>
    </source>
</reference>
<name>A0A449IF66_PSEFR</name>
<dbReference type="AlphaFoldDB" id="A0A449IF66"/>